<feature type="compositionally biased region" description="Low complexity" evidence="1">
    <location>
        <begin position="23"/>
        <end position="32"/>
    </location>
</feature>
<proteinExistence type="predicted"/>
<dbReference type="AlphaFoldDB" id="A0AAN6T7T0"/>
<evidence type="ECO:0000256" key="1">
    <source>
        <dbReference type="SAM" id="MobiDB-lite"/>
    </source>
</evidence>
<reference evidence="2" key="2">
    <citation type="submission" date="2023-05" db="EMBL/GenBank/DDBJ databases">
        <authorList>
            <consortium name="Lawrence Berkeley National Laboratory"/>
            <person name="Steindorff A."/>
            <person name="Hensen N."/>
            <person name="Bonometti L."/>
            <person name="Westerberg I."/>
            <person name="Brannstrom I.O."/>
            <person name="Guillou S."/>
            <person name="Cros-Aarteil S."/>
            <person name="Calhoun S."/>
            <person name="Haridas S."/>
            <person name="Kuo A."/>
            <person name="Mondo S."/>
            <person name="Pangilinan J."/>
            <person name="Riley R."/>
            <person name="Labutti K."/>
            <person name="Andreopoulos B."/>
            <person name="Lipzen A."/>
            <person name="Chen C."/>
            <person name="Yanf M."/>
            <person name="Daum C."/>
            <person name="Ng V."/>
            <person name="Clum A."/>
            <person name="Ohm R."/>
            <person name="Martin F."/>
            <person name="Silar P."/>
            <person name="Natvig D."/>
            <person name="Lalanne C."/>
            <person name="Gautier V."/>
            <person name="Ament-Velasquez S.L."/>
            <person name="Kruys A."/>
            <person name="Hutchinson M.I."/>
            <person name="Powell A.J."/>
            <person name="Barry K."/>
            <person name="Miller A.N."/>
            <person name="Grigoriev I.V."/>
            <person name="Debuchy R."/>
            <person name="Gladieux P."/>
            <person name="Thoren M.H."/>
            <person name="Johannesson H."/>
        </authorList>
    </citation>
    <scope>NUCLEOTIDE SEQUENCE</scope>
    <source>
        <strain evidence="2">CBS 508.74</strain>
    </source>
</reference>
<comment type="caution">
    <text evidence="2">The sequence shown here is derived from an EMBL/GenBank/DDBJ whole genome shotgun (WGS) entry which is preliminary data.</text>
</comment>
<evidence type="ECO:0000313" key="3">
    <source>
        <dbReference type="Proteomes" id="UP001302812"/>
    </source>
</evidence>
<sequence>MFFRQPGHAPEAAGKIYRLATPESSSGSETSSIAEAHHDHDRTQAQQDYNSNGNMNSKTTASAPDNRHLSSLPLPSPLRPSSPTRPFSPDDYLSSLHPCLVLTRDATPWPHAPSPNRNPRPFLILTHTSNATTDINTDTNTAVTTRALTLTDGALRLLPVSPASVAQGSWYWRCVENAETGWLGLCNVASGTYLGHDCFGNVRATQPHHRGWEYICLRRCPGPGGRGRGGGYVMDLVVADNNGGDGYGRLMRVAEAKGEEEEEEGRLVLVDRRDHDGGGDGVVWEFVEVGLAC</sequence>
<dbReference type="PANTHER" id="PTHR39697">
    <property type="entry name" value="RICIN B LECTIN DOMAIN-CONTAINING PROTEIN-RELATED"/>
    <property type="match status" value="1"/>
</dbReference>
<gene>
    <name evidence="2" type="ORF">N656DRAFT_519057</name>
</gene>
<feature type="compositionally biased region" description="Polar residues" evidence="1">
    <location>
        <begin position="44"/>
        <end position="63"/>
    </location>
</feature>
<reference evidence="2" key="1">
    <citation type="journal article" date="2023" name="Mol. Phylogenet. Evol.">
        <title>Genome-scale phylogeny and comparative genomics of the fungal order Sordariales.</title>
        <authorList>
            <person name="Hensen N."/>
            <person name="Bonometti L."/>
            <person name="Westerberg I."/>
            <person name="Brannstrom I.O."/>
            <person name="Guillou S."/>
            <person name="Cros-Aarteil S."/>
            <person name="Calhoun S."/>
            <person name="Haridas S."/>
            <person name="Kuo A."/>
            <person name="Mondo S."/>
            <person name="Pangilinan J."/>
            <person name="Riley R."/>
            <person name="LaButti K."/>
            <person name="Andreopoulos B."/>
            <person name="Lipzen A."/>
            <person name="Chen C."/>
            <person name="Yan M."/>
            <person name="Daum C."/>
            <person name="Ng V."/>
            <person name="Clum A."/>
            <person name="Steindorff A."/>
            <person name="Ohm R.A."/>
            <person name="Martin F."/>
            <person name="Silar P."/>
            <person name="Natvig D.O."/>
            <person name="Lalanne C."/>
            <person name="Gautier V."/>
            <person name="Ament-Velasquez S.L."/>
            <person name="Kruys A."/>
            <person name="Hutchinson M.I."/>
            <person name="Powell A.J."/>
            <person name="Barry K."/>
            <person name="Miller A.N."/>
            <person name="Grigoriev I.V."/>
            <person name="Debuchy R."/>
            <person name="Gladieux P."/>
            <person name="Hiltunen Thoren M."/>
            <person name="Johannesson H."/>
        </authorList>
    </citation>
    <scope>NUCLEOTIDE SEQUENCE</scope>
    <source>
        <strain evidence="2">CBS 508.74</strain>
    </source>
</reference>
<evidence type="ECO:0000313" key="2">
    <source>
        <dbReference type="EMBL" id="KAK4107219.1"/>
    </source>
</evidence>
<accession>A0AAN6T7T0</accession>
<dbReference type="GeneID" id="89934065"/>
<name>A0AAN6T7T0_9PEZI</name>
<dbReference type="RefSeq" id="XP_064664789.1">
    <property type="nucleotide sequence ID" value="XM_064809941.1"/>
</dbReference>
<dbReference type="EMBL" id="MU853378">
    <property type="protein sequence ID" value="KAK4107219.1"/>
    <property type="molecule type" value="Genomic_DNA"/>
</dbReference>
<dbReference type="PANTHER" id="PTHR39697:SF1">
    <property type="entry name" value="RICIN B LECTIN DOMAIN-CONTAINING PROTEIN"/>
    <property type="match status" value="1"/>
</dbReference>
<feature type="region of interest" description="Disordered" evidence="1">
    <location>
        <begin position="1"/>
        <end position="89"/>
    </location>
</feature>
<protein>
    <submittedName>
        <fullName evidence="2">Uncharacterized protein</fullName>
    </submittedName>
</protein>
<organism evidence="2 3">
    <name type="scientific">Canariomyces notabilis</name>
    <dbReference type="NCBI Taxonomy" id="2074819"/>
    <lineage>
        <taxon>Eukaryota</taxon>
        <taxon>Fungi</taxon>
        <taxon>Dikarya</taxon>
        <taxon>Ascomycota</taxon>
        <taxon>Pezizomycotina</taxon>
        <taxon>Sordariomycetes</taxon>
        <taxon>Sordariomycetidae</taxon>
        <taxon>Sordariales</taxon>
        <taxon>Chaetomiaceae</taxon>
        <taxon>Canariomyces</taxon>
    </lineage>
</organism>
<dbReference type="Proteomes" id="UP001302812">
    <property type="component" value="Unassembled WGS sequence"/>
</dbReference>
<keyword evidence="3" id="KW-1185">Reference proteome</keyword>